<keyword evidence="1" id="KW-0812">Transmembrane</keyword>
<organism evidence="2 3">
    <name type="scientific">Phytophthora oleae</name>
    <dbReference type="NCBI Taxonomy" id="2107226"/>
    <lineage>
        <taxon>Eukaryota</taxon>
        <taxon>Sar</taxon>
        <taxon>Stramenopiles</taxon>
        <taxon>Oomycota</taxon>
        <taxon>Peronosporomycetes</taxon>
        <taxon>Peronosporales</taxon>
        <taxon>Peronosporaceae</taxon>
        <taxon>Phytophthora</taxon>
    </lineage>
</organism>
<feature type="transmembrane region" description="Helical" evidence="1">
    <location>
        <begin position="607"/>
        <end position="634"/>
    </location>
</feature>
<accession>A0ABD3F7H1</accession>
<keyword evidence="3" id="KW-1185">Reference proteome</keyword>
<feature type="transmembrane region" description="Helical" evidence="1">
    <location>
        <begin position="151"/>
        <end position="169"/>
    </location>
</feature>
<keyword evidence="1" id="KW-0472">Membrane</keyword>
<feature type="transmembrane region" description="Helical" evidence="1">
    <location>
        <begin position="563"/>
        <end position="587"/>
    </location>
</feature>
<protein>
    <submittedName>
        <fullName evidence="2">Uncharacterized protein</fullName>
    </submittedName>
</protein>
<gene>
    <name evidence="2" type="ORF">V7S43_012724</name>
</gene>
<name>A0ABD3F7H1_9STRA</name>
<evidence type="ECO:0000313" key="2">
    <source>
        <dbReference type="EMBL" id="KAL3662397.1"/>
    </source>
</evidence>
<feature type="transmembrane region" description="Helical" evidence="1">
    <location>
        <begin position="477"/>
        <end position="493"/>
    </location>
</feature>
<feature type="transmembrane region" description="Helical" evidence="1">
    <location>
        <begin position="243"/>
        <end position="265"/>
    </location>
</feature>
<reference evidence="2 3" key="1">
    <citation type="submission" date="2024-09" db="EMBL/GenBank/DDBJ databases">
        <title>Genome sequencing and assembly of Phytophthora oleae, isolate VK10A, causative agent of rot of olive drupes.</title>
        <authorList>
            <person name="Conti Taguali S."/>
            <person name="Riolo M."/>
            <person name="La Spada F."/>
            <person name="Cacciola S.O."/>
            <person name="Dionisio G."/>
        </authorList>
    </citation>
    <scope>NUCLEOTIDE SEQUENCE [LARGE SCALE GENOMIC DNA]</scope>
    <source>
        <strain evidence="2 3">VK10A</strain>
    </source>
</reference>
<feature type="transmembrane region" description="Helical" evidence="1">
    <location>
        <begin position="175"/>
        <end position="194"/>
    </location>
</feature>
<feature type="transmembrane region" description="Helical" evidence="1">
    <location>
        <begin position="440"/>
        <end position="457"/>
    </location>
</feature>
<feature type="transmembrane region" description="Helical" evidence="1">
    <location>
        <begin position="89"/>
        <end position="110"/>
    </location>
</feature>
<feature type="transmembrane region" description="Helical" evidence="1">
    <location>
        <begin position="116"/>
        <end position="139"/>
    </location>
</feature>
<sequence length="713" mass="81311">MKTGGWPGRKTVVRLAAIAPQPDPVSHGIIRQAWRNSLQRSSDVDGLGSPVFELVPLEILPAFDASKTLKTLLLTQDQIRRLNEFRTQWKYTIAFMLQLGNLLMLLTTAAPRRIGLVMALVAPILQFPGMIFIVGSIRIEMLYVLFGTYDFWYFTVNNVIFGVCFTAMLRDVRVIIVFVGCVIVQISIGADALVGDRRQLYVSSVINCGTHLAMFLAVFLRLVDDDGGGDAHLLSYSSTGYGFSVRETLMNTQLNMILLFGRLVYRNLVAMREQNSAKARRVNSQTSYIPDRRRCVSYYCTVGLRRKRSSSNVPTTIMHETIVRARSTSSIPRTSTNDGRSTRSRAGSVISVQALDSSYHTQMRAHVALADAPELVKTRVDHRRSRIQNITRIQLQFVPIGDDFQSFKTLVPSFGRLLDRVLGPSASFWRRRVLLDTFHALGYIGMGVLVLGALTAWISKDQNLDNIRPGLAKTQKLAFFASFTFCGVFFAAYQRQLLGSLYSSFNFIFLFTKLTVASLALCQFFGWDRRVIWVWGAWIWMQWALTLDALPPNTMRLLNFRRSTFMLLVLAFELTGLIILSLELFAFDRWIVPNHAVIDRVIMGRHIQVSTLSALVSRLWTIFLWDCKLIWFLSASLRRRRRRRLSAVNATETGDEHEGERLILTGRVEYLYEWASHSRRKASSRWLRGFQLLQASRAMPRRRTKTILQLQDQ</sequence>
<evidence type="ECO:0000256" key="1">
    <source>
        <dbReference type="SAM" id="Phobius"/>
    </source>
</evidence>
<keyword evidence="1" id="KW-1133">Transmembrane helix</keyword>
<feature type="transmembrane region" description="Helical" evidence="1">
    <location>
        <begin position="201"/>
        <end position="223"/>
    </location>
</feature>
<dbReference type="EMBL" id="JBIMZQ010000032">
    <property type="protein sequence ID" value="KAL3662397.1"/>
    <property type="molecule type" value="Genomic_DNA"/>
</dbReference>
<comment type="caution">
    <text evidence="2">The sequence shown here is derived from an EMBL/GenBank/DDBJ whole genome shotgun (WGS) entry which is preliminary data.</text>
</comment>
<feature type="transmembrane region" description="Helical" evidence="1">
    <location>
        <begin position="532"/>
        <end position="551"/>
    </location>
</feature>
<evidence type="ECO:0000313" key="3">
    <source>
        <dbReference type="Proteomes" id="UP001632037"/>
    </source>
</evidence>
<dbReference type="Proteomes" id="UP001632037">
    <property type="component" value="Unassembled WGS sequence"/>
</dbReference>
<dbReference type="AlphaFoldDB" id="A0ABD3F7H1"/>
<feature type="transmembrane region" description="Helical" evidence="1">
    <location>
        <begin position="505"/>
        <end position="526"/>
    </location>
</feature>
<proteinExistence type="predicted"/>